<dbReference type="Proteomes" id="UP001432027">
    <property type="component" value="Unassembled WGS sequence"/>
</dbReference>
<dbReference type="PROSITE" id="PS50292">
    <property type="entry name" value="PEROXIDASE_3"/>
    <property type="match status" value="1"/>
</dbReference>
<dbReference type="GO" id="GO:0004601">
    <property type="term" value="F:peroxidase activity"/>
    <property type="evidence" value="ECO:0007669"/>
    <property type="project" value="InterPro"/>
</dbReference>
<dbReference type="InterPro" id="IPR019791">
    <property type="entry name" value="Haem_peroxidase_animal"/>
</dbReference>
<dbReference type="Gene3D" id="1.10.640.10">
    <property type="entry name" value="Haem peroxidase domain superfamily, animal type"/>
    <property type="match status" value="1"/>
</dbReference>
<proteinExistence type="predicted"/>
<name>A0AAV5SR82_9BILA</name>
<dbReference type="GO" id="GO:0020037">
    <property type="term" value="F:heme binding"/>
    <property type="evidence" value="ECO:0007669"/>
    <property type="project" value="InterPro"/>
</dbReference>
<dbReference type="InterPro" id="IPR010255">
    <property type="entry name" value="Haem_peroxidase_sf"/>
</dbReference>
<dbReference type="Pfam" id="PF03098">
    <property type="entry name" value="An_peroxidase"/>
    <property type="match status" value="1"/>
</dbReference>
<sequence length="95" mass="10615">TLFKQPRIPQEIRLTQLVAHFSHFVYADLVQLAKPRIETDTASHALPCCDPGMAHPECTSIDVAANDTRFLGFIRCMPYARTTSAPNRACDLGER</sequence>
<feature type="non-terminal residue" evidence="1">
    <location>
        <position position="95"/>
    </location>
</feature>
<evidence type="ECO:0000313" key="1">
    <source>
        <dbReference type="EMBL" id="GMS82590.1"/>
    </source>
</evidence>
<keyword evidence="2" id="KW-1185">Reference proteome</keyword>
<reference evidence="1" key="1">
    <citation type="submission" date="2023-10" db="EMBL/GenBank/DDBJ databases">
        <title>Genome assembly of Pristionchus species.</title>
        <authorList>
            <person name="Yoshida K."/>
            <person name="Sommer R.J."/>
        </authorList>
    </citation>
    <scope>NUCLEOTIDE SEQUENCE</scope>
    <source>
        <strain evidence="1">RS0144</strain>
    </source>
</reference>
<protein>
    <submittedName>
        <fullName evidence="1">Uncharacterized protein</fullName>
    </submittedName>
</protein>
<accession>A0AAV5SR82</accession>
<organism evidence="1 2">
    <name type="scientific">Pristionchus entomophagus</name>
    <dbReference type="NCBI Taxonomy" id="358040"/>
    <lineage>
        <taxon>Eukaryota</taxon>
        <taxon>Metazoa</taxon>
        <taxon>Ecdysozoa</taxon>
        <taxon>Nematoda</taxon>
        <taxon>Chromadorea</taxon>
        <taxon>Rhabditida</taxon>
        <taxon>Rhabditina</taxon>
        <taxon>Diplogasteromorpha</taxon>
        <taxon>Diplogasteroidea</taxon>
        <taxon>Neodiplogasteridae</taxon>
        <taxon>Pristionchus</taxon>
    </lineage>
</organism>
<dbReference type="InterPro" id="IPR037120">
    <property type="entry name" value="Haem_peroxidase_sf_animal"/>
</dbReference>
<comment type="caution">
    <text evidence="1">The sequence shown here is derived from an EMBL/GenBank/DDBJ whole genome shotgun (WGS) entry which is preliminary data.</text>
</comment>
<gene>
    <name evidence="1" type="ORF">PENTCL1PPCAC_4766</name>
</gene>
<dbReference type="GO" id="GO:0006979">
    <property type="term" value="P:response to oxidative stress"/>
    <property type="evidence" value="ECO:0007669"/>
    <property type="project" value="InterPro"/>
</dbReference>
<dbReference type="AlphaFoldDB" id="A0AAV5SR82"/>
<dbReference type="SUPFAM" id="SSF48113">
    <property type="entry name" value="Heme-dependent peroxidases"/>
    <property type="match status" value="1"/>
</dbReference>
<feature type="non-terminal residue" evidence="1">
    <location>
        <position position="1"/>
    </location>
</feature>
<evidence type="ECO:0000313" key="2">
    <source>
        <dbReference type="Proteomes" id="UP001432027"/>
    </source>
</evidence>
<dbReference type="EMBL" id="BTSX01000002">
    <property type="protein sequence ID" value="GMS82590.1"/>
    <property type="molecule type" value="Genomic_DNA"/>
</dbReference>